<dbReference type="InterPro" id="IPR052995">
    <property type="entry name" value="LMW-PTP"/>
</dbReference>
<evidence type="ECO:0000256" key="2">
    <source>
        <dbReference type="ARBA" id="ARBA00022801"/>
    </source>
</evidence>
<accession>A0ABR9VN54</accession>
<reference evidence="4 5" key="1">
    <citation type="submission" date="2020-10" db="EMBL/GenBank/DDBJ databases">
        <authorList>
            <person name="Castelo-Branco R."/>
            <person name="Eusebio N."/>
            <person name="Adriana R."/>
            <person name="Vieira A."/>
            <person name="Brugerolle De Fraissinette N."/>
            <person name="Rezende De Castro R."/>
            <person name="Schneider M.P."/>
            <person name="Vasconcelos V."/>
            <person name="Leao P.N."/>
        </authorList>
    </citation>
    <scope>NUCLEOTIDE SEQUENCE [LARGE SCALE GENOMIC DNA]</scope>
    <source>
        <strain evidence="4 5">LEGE 00250</strain>
    </source>
</reference>
<comment type="caution">
    <text evidence="4">The sequence shown here is derived from an EMBL/GenBank/DDBJ whole genome shotgun (WGS) entry which is preliminary data.</text>
</comment>
<dbReference type="InterPro" id="IPR036196">
    <property type="entry name" value="Ptyr_pPase_sf"/>
</dbReference>
<dbReference type="InterPro" id="IPR017867">
    <property type="entry name" value="Tyr_phospatase_low_mol_wt"/>
</dbReference>
<name>A0ABR9VN54_9CYAN</name>
<keyword evidence="2" id="KW-0378">Hydrolase</keyword>
<evidence type="ECO:0000313" key="5">
    <source>
        <dbReference type="Proteomes" id="UP000606776"/>
    </source>
</evidence>
<evidence type="ECO:0000256" key="1">
    <source>
        <dbReference type="ARBA" id="ARBA00011063"/>
    </source>
</evidence>
<proteinExistence type="inferred from homology"/>
<dbReference type="EMBL" id="JADEWB010000219">
    <property type="protein sequence ID" value="MBE9238845.1"/>
    <property type="molecule type" value="Genomic_DNA"/>
</dbReference>
<dbReference type="PANTHER" id="PTHR47439">
    <property type="entry name" value="LOW MOLECULAR WEIGHT PHOSPHOTYROSINE PROTEIN PHOSPHATASE-RELATED"/>
    <property type="match status" value="1"/>
</dbReference>
<comment type="similarity">
    <text evidence="1">Belongs to the low molecular weight phosphotyrosine protein phosphatase family.</text>
</comment>
<dbReference type="SMART" id="SM00226">
    <property type="entry name" value="LMWPc"/>
    <property type="match status" value="1"/>
</dbReference>
<dbReference type="RefSeq" id="WP_193944180.1">
    <property type="nucleotide sequence ID" value="NZ_JADEWB010000219.1"/>
</dbReference>
<gene>
    <name evidence="4" type="ORF">IQ227_23200</name>
</gene>
<dbReference type="Proteomes" id="UP000606776">
    <property type="component" value="Unassembled WGS sequence"/>
</dbReference>
<sequence length="165" mass="18525">MSYKLLFVCLGNICRSPSAENIMNHLIDQADLSNKIYCDSAGTSSYHIGSPPDRRMSAAASAKLGIKLLGQARQFQKSDFQEFDLILAMDKDNYQDILAVDRSGEYHHKVRLMCDFCSQHDLKEVPDPYYGGTEGFNQVIDLLMDACSGLLEYVIRDWGLGTGDW</sequence>
<dbReference type="InterPro" id="IPR023485">
    <property type="entry name" value="Ptyr_pPase"/>
</dbReference>
<dbReference type="Pfam" id="PF01451">
    <property type="entry name" value="LMWPc"/>
    <property type="match status" value="1"/>
</dbReference>
<organism evidence="4 5">
    <name type="scientific">Sphaerospermopsis aphanizomenoides LEGE 00250</name>
    <dbReference type="NCBI Taxonomy" id="2777972"/>
    <lineage>
        <taxon>Bacteria</taxon>
        <taxon>Bacillati</taxon>
        <taxon>Cyanobacteriota</taxon>
        <taxon>Cyanophyceae</taxon>
        <taxon>Nostocales</taxon>
        <taxon>Aphanizomenonaceae</taxon>
        <taxon>Sphaerospermopsis</taxon>
        <taxon>Sphaerospermopsis aphanizomenoides</taxon>
    </lineage>
</organism>
<evidence type="ECO:0000313" key="4">
    <source>
        <dbReference type="EMBL" id="MBE9238845.1"/>
    </source>
</evidence>
<dbReference type="CDD" id="cd16343">
    <property type="entry name" value="LMWPTP"/>
    <property type="match status" value="1"/>
</dbReference>
<keyword evidence="5" id="KW-1185">Reference proteome</keyword>
<dbReference type="PRINTS" id="PR00719">
    <property type="entry name" value="LMWPTPASE"/>
</dbReference>
<evidence type="ECO:0000259" key="3">
    <source>
        <dbReference type="SMART" id="SM00226"/>
    </source>
</evidence>
<protein>
    <submittedName>
        <fullName evidence="4">Low molecular weight phosphotyrosine protein phosphatase</fullName>
    </submittedName>
</protein>
<feature type="domain" description="Phosphotyrosine protein phosphatase I" evidence="3">
    <location>
        <begin position="3"/>
        <end position="153"/>
    </location>
</feature>
<dbReference type="SUPFAM" id="SSF52788">
    <property type="entry name" value="Phosphotyrosine protein phosphatases I"/>
    <property type="match status" value="1"/>
</dbReference>
<dbReference type="Gene3D" id="3.40.50.2300">
    <property type="match status" value="1"/>
</dbReference>
<dbReference type="PANTHER" id="PTHR47439:SF1">
    <property type="entry name" value="ACID PHOSPHATASE"/>
    <property type="match status" value="1"/>
</dbReference>